<dbReference type="InterPro" id="IPR036390">
    <property type="entry name" value="WH_DNA-bd_sf"/>
</dbReference>
<accession>A0A1E1EZK1</accession>
<dbReference type="InterPro" id="IPR014757">
    <property type="entry name" value="Tscrpt_reg_IclR_C"/>
</dbReference>
<dbReference type="PANTHER" id="PTHR30136">
    <property type="entry name" value="HELIX-TURN-HELIX TRANSCRIPTIONAL REGULATOR, ICLR FAMILY"/>
    <property type="match status" value="1"/>
</dbReference>
<proteinExistence type="predicted"/>
<keyword evidence="3" id="KW-0804">Transcription</keyword>
<sequence length="245" mass="26347">MTGPVRSVSQAFAIIRLLAEGRPLSLSDIGRSLGLSPSSGLNLLRTLVEEGIVERDAQGKRYQLAQAWSRFDALREGGAQGVVDRSRPLLARFARTHDVSTALWQLVPGGRLRLVAYGESAGPMRIHLTEGQRQPLGGGAVGRALAAAQEVDDEELERRFSTVRWQSALSFAEYKEQVRNAALHGFAVDDGYAHAGICSLAVAMPHLRTGFGLSASIFARSRDEKGLSDLGEALIRLAGAPAFQS</sequence>
<dbReference type="GO" id="GO:0003700">
    <property type="term" value="F:DNA-binding transcription factor activity"/>
    <property type="evidence" value="ECO:0007669"/>
    <property type="project" value="TreeGrafter"/>
</dbReference>
<dbReference type="Proteomes" id="UP000218272">
    <property type="component" value="Chromosome SCLO_1"/>
</dbReference>
<dbReference type="OrthoDB" id="9807558at2"/>
<evidence type="ECO:0000256" key="1">
    <source>
        <dbReference type="ARBA" id="ARBA00023015"/>
    </source>
</evidence>
<dbReference type="AlphaFoldDB" id="A0A1E1EZK1"/>
<dbReference type="InterPro" id="IPR005471">
    <property type="entry name" value="Tscrpt_reg_IclR_N"/>
</dbReference>
<dbReference type="GO" id="GO:0045892">
    <property type="term" value="P:negative regulation of DNA-templated transcription"/>
    <property type="evidence" value="ECO:0007669"/>
    <property type="project" value="TreeGrafter"/>
</dbReference>
<keyword evidence="6" id="KW-1185">Reference proteome</keyword>
<dbReference type="RefSeq" id="WP_066515931.1">
    <property type="nucleotide sequence ID" value="NZ_AP017655.1"/>
</dbReference>
<keyword evidence="2" id="KW-0238">DNA-binding</keyword>
<evidence type="ECO:0000313" key="5">
    <source>
        <dbReference type="EMBL" id="BAV63695.1"/>
    </source>
</evidence>
<dbReference type="SUPFAM" id="SSF55781">
    <property type="entry name" value="GAF domain-like"/>
    <property type="match status" value="1"/>
</dbReference>
<evidence type="ECO:0000313" key="6">
    <source>
        <dbReference type="Proteomes" id="UP000218272"/>
    </source>
</evidence>
<dbReference type="CDD" id="cd00090">
    <property type="entry name" value="HTH_ARSR"/>
    <property type="match status" value="1"/>
</dbReference>
<dbReference type="EMBL" id="AP017655">
    <property type="protein sequence ID" value="BAV63695.1"/>
    <property type="molecule type" value="Genomic_DNA"/>
</dbReference>
<evidence type="ECO:0000256" key="2">
    <source>
        <dbReference type="ARBA" id="ARBA00023125"/>
    </source>
</evidence>
<dbReference type="PROSITE" id="PS51077">
    <property type="entry name" value="HTH_ICLR"/>
    <property type="match status" value="1"/>
</dbReference>
<gene>
    <name evidence="5" type="ORF">SCLO_1006550</name>
</gene>
<dbReference type="InterPro" id="IPR036388">
    <property type="entry name" value="WH-like_DNA-bd_sf"/>
</dbReference>
<dbReference type="SUPFAM" id="SSF46785">
    <property type="entry name" value="Winged helix' DNA-binding domain"/>
    <property type="match status" value="1"/>
</dbReference>
<name>A0A1E1EZK1_9SPHN</name>
<protein>
    <submittedName>
        <fullName evidence="5">IclR family transcriptional regulator</fullName>
    </submittedName>
</protein>
<dbReference type="KEGG" id="sclo:SCLO_1006550"/>
<dbReference type="SMART" id="SM00346">
    <property type="entry name" value="HTH_ICLR"/>
    <property type="match status" value="1"/>
</dbReference>
<dbReference type="InterPro" id="IPR011991">
    <property type="entry name" value="ArsR-like_HTH"/>
</dbReference>
<dbReference type="GO" id="GO:0003677">
    <property type="term" value="F:DNA binding"/>
    <property type="evidence" value="ECO:0007669"/>
    <property type="project" value="UniProtKB-KW"/>
</dbReference>
<dbReference type="Pfam" id="PF01614">
    <property type="entry name" value="IclR_C"/>
    <property type="match status" value="1"/>
</dbReference>
<dbReference type="Gene3D" id="3.30.450.40">
    <property type="match status" value="1"/>
</dbReference>
<evidence type="ECO:0000259" key="4">
    <source>
        <dbReference type="PROSITE" id="PS51077"/>
    </source>
</evidence>
<dbReference type="Gene3D" id="1.10.10.10">
    <property type="entry name" value="Winged helix-like DNA-binding domain superfamily/Winged helix DNA-binding domain"/>
    <property type="match status" value="1"/>
</dbReference>
<keyword evidence="1" id="KW-0805">Transcription regulation</keyword>
<feature type="domain" description="HTH iclR-type" evidence="4">
    <location>
        <begin position="5"/>
        <end position="66"/>
    </location>
</feature>
<evidence type="ECO:0000256" key="3">
    <source>
        <dbReference type="ARBA" id="ARBA00023163"/>
    </source>
</evidence>
<dbReference type="InterPro" id="IPR050707">
    <property type="entry name" value="HTH_MetabolicPath_Reg"/>
</dbReference>
<dbReference type="Pfam" id="PF09339">
    <property type="entry name" value="HTH_IclR"/>
    <property type="match status" value="1"/>
</dbReference>
<organism evidence="5 6">
    <name type="scientific">Sphingobium cloacae</name>
    <dbReference type="NCBI Taxonomy" id="120107"/>
    <lineage>
        <taxon>Bacteria</taxon>
        <taxon>Pseudomonadati</taxon>
        <taxon>Pseudomonadota</taxon>
        <taxon>Alphaproteobacteria</taxon>
        <taxon>Sphingomonadales</taxon>
        <taxon>Sphingomonadaceae</taxon>
        <taxon>Sphingobium</taxon>
    </lineage>
</organism>
<reference evidence="5 6" key="1">
    <citation type="submission" date="2016-10" db="EMBL/GenBank/DDBJ databases">
        <title>Complete Genome Sequence of the Nonylphenol-Degrading Bacterium Sphingobium cloacae JCM 10874T.</title>
        <authorList>
            <person name="Ootsuka M."/>
            <person name="Nishizawa T."/>
            <person name="Ohta H."/>
        </authorList>
    </citation>
    <scope>NUCLEOTIDE SEQUENCE [LARGE SCALE GENOMIC DNA]</scope>
    <source>
        <strain evidence="5 6">JCM 10874</strain>
    </source>
</reference>
<dbReference type="PANTHER" id="PTHR30136:SF24">
    <property type="entry name" value="HTH-TYPE TRANSCRIPTIONAL REPRESSOR ALLR"/>
    <property type="match status" value="1"/>
</dbReference>
<dbReference type="InterPro" id="IPR029016">
    <property type="entry name" value="GAF-like_dom_sf"/>
</dbReference>